<dbReference type="InterPro" id="IPR026444">
    <property type="entry name" value="Secre_tail"/>
</dbReference>
<evidence type="ECO:0000256" key="1">
    <source>
        <dbReference type="ARBA" id="ARBA00022729"/>
    </source>
</evidence>
<sequence>MVISVNLQARQFFDKSKDLLLANFDLKPDEDDIHSAAALASMLQHPDLAGIDYYVVAGAYGQQGGTYITSAVPGFYNSLFGTQNQKWTDAHNNWSASVTRVRDKVKSVLNAGGKVFVQEAGQSDFTYDLCQALLNDGVTAATIQSKIIVVQHSQWNEDQATQWKLNWVKNNTDYNKIDDGNSSNSTPGYNTSNTTWMNQAKAASNPNAASKSYWTQADQICDNWNASWENPNIAGGGVDFSDCSENWWIFNIGSDADNISKFWNRYVVNTPSSGGTDDISCNSLPSSIASSTTISVSVPYIASQSRDVVVEFWNNSWIATGSTTVGAGSGTATVIINLNSAPAVGSNYILKTSIRPVGATWQQNLDFCQINNLTVTNGGGNQAAYGGTPWSIPGRIEAQDYDMGGEGVAYHDTDATNNGGQYRTDGVDIENNGDSSGNFNIGWMNTGEWLEYTTNVNSTMNYHFYVRVSSINGNGQFKILVDGNDVSSTQSVPNTGGWQSYTTLTIPNVNLSSGQHVVRIEVVSGGMNLNFWSAWASPNARMLSENETKLSDELSQVTVYPMPLTHGDLTVQLHQNSNRQTQIALFSLDGRVLPIQYHEENAKIIITNASIPKGISLLRIGTDQNTQTIRVKK</sequence>
<dbReference type="EMBL" id="CP106679">
    <property type="protein sequence ID" value="UXP31992.1"/>
    <property type="molecule type" value="Genomic_DNA"/>
</dbReference>
<dbReference type="RefSeq" id="WP_262309431.1">
    <property type="nucleotide sequence ID" value="NZ_CP106679.1"/>
</dbReference>
<proteinExistence type="predicted"/>
<dbReference type="Gene3D" id="2.60.120.260">
    <property type="entry name" value="Galactose-binding domain-like"/>
    <property type="match status" value="1"/>
</dbReference>
<evidence type="ECO:0000313" key="4">
    <source>
        <dbReference type="Proteomes" id="UP001065174"/>
    </source>
</evidence>
<dbReference type="PROSITE" id="PS51175">
    <property type="entry name" value="CBM6"/>
    <property type="match status" value="1"/>
</dbReference>
<dbReference type="Proteomes" id="UP001065174">
    <property type="component" value="Chromosome"/>
</dbReference>
<evidence type="ECO:0000259" key="2">
    <source>
        <dbReference type="PROSITE" id="PS51175"/>
    </source>
</evidence>
<accession>A0ABY6CND0</accession>
<dbReference type="InterPro" id="IPR008979">
    <property type="entry name" value="Galactose-bd-like_sf"/>
</dbReference>
<gene>
    <name evidence="3" type="ORF">N6H18_16735</name>
</gene>
<keyword evidence="1" id="KW-0732">Signal</keyword>
<name>A0ABY6CND0_9BACT</name>
<evidence type="ECO:0000313" key="3">
    <source>
        <dbReference type="EMBL" id="UXP31992.1"/>
    </source>
</evidence>
<dbReference type="NCBIfam" id="TIGR04183">
    <property type="entry name" value="Por_Secre_tail"/>
    <property type="match status" value="1"/>
</dbReference>
<organism evidence="3 4">
    <name type="scientific">Reichenbachiella agarivorans</name>
    <dbReference type="NCBI Taxonomy" id="2979464"/>
    <lineage>
        <taxon>Bacteria</taxon>
        <taxon>Pseudomonadati</taxon>
        <taxon>Bacteroidota</taxon>
        <taxon>Cytophagia</taxon>
        <taxon>Cytophagales</taxon>
        <taxon>Reichenbachiellaceae</taxon>
        <taxon>Reichenbachiella</taxon>
    </lineage>
</organism>
<dbReference type="InterPro" id="IPR006584">
    <property type="entry name" value="Cellulose-bd_IV"/>
</dbReference>
<protein>
    <submittedName>
        <fullName evidence="3">Carbohydrate-binding protein</fullName>
    </submittedName>
</protein>
<dbReference type="SUPFAM" id="SSF49785">
    <property type="entry name" value="Galactose-binding domain-like"/>
    <property type="match status" value="1"/>
</dbReference>
<dbReference type="CDD" id="cd04080">
    <property type="entry name" value="CBM6_cellulase-like"/>
    <property type="match status" value="1"/>
</dbReference>
<feature type="domain" description="CBM6" evidence="2">
    <location>
        <begin position="394"/>
        <end position="535"/>
    </location>
</feature>
<dbReference type="SMART" id="SM00606">
    <property type="entry name" value="CBD_IV"/>
    <property type="match status" value="1"/>
</dbReference>
<dbReference type="InterPro" id="IPR005084">
    <property type="entry name" value="CBM6"/>
</dbReference>
<dbReference type="Pfam" id="PF03422">
    <property type="entry name" value="CBM_6"/>
    <property type="match status" value="1"/>
</dbReference>
<reference evidence="3" key="1">
    <citation type="submission" date="2022-09" db="EMBL/GenBank/DDBJ databases">
        <title>Comparative genomics and taxonomic characterization of three novel marine species of genus Reichenbachiella exhibiting antioxidant and polysaccharide degradation activities.</title>
        <authorList>
            <person name="Muhammad N."/>
            <person name="Lee Y.-J."/>
            <person name="Ko J."/>
            <person name="Kim S.-G."/>
        </authorList>
    </citation>
    <scope>NUCLEOTIDE SEQUENCE</scope>
    <source>
        <strain evidence="3">BKB1-1</strain>
    </source>
</reference>
<keyword evidence="4" id="KW-1185">Reference proteome</keyword>